<keyword evidence="1" id="KW-0732">Signal</keyword>
<dbReference type="EMBL" id="QCYK01000001">
    <property type="protein sequence ID" value="PUZ28062.1"/>
    <property type="molecule type" value="Genomic_DNA"/>
</dbReference>
<dbReference type="SUPFAM" id="SSF56935">
    <property type="entry name" value="Porins"/>
    <property type="match status" value="1"/>
</dbReference>
<feature type="domain" description="Type IX secretion system protein PorV" evidence="2">
    <location>
        <begin position="39"/>
        <end position="278"/>
    </location>
</feature>
<evidence type="ECO:0000313" key="3">
    <source>
        <dbReference type="EMBL" id="PUZ28062.1"/>
    </source>
</evidence>
<dbReference type="Proteomes" id="UP000244450">
    <property type="component" value="Unassembled WGS sequence"/>
</dbReference>
<organism evidence="3 4">
    <name type="scientific">Chitinophaga parva</name>
    <dbReference type="NCBI Taxonomy" id="2169414"/>
    <lineage>
        <taxon>Bacteria</taxon>
        <taxon>Pseudomonadati</taxon>
        <taxon>Bacteroidota</taxon>
        <taxon>Chitinophagia</taxon>
        <taxon>Chitinophagales</taxon>
        <taxon>Chitinophagaceae</taxon>
        <taxon>Chitinophaga</taxon>
    </lineage>
</organism>
<dbReference type="NCBIfam" id="NF033709">
    <property type="entry name" value="PorV_fam"/>
    <property type="match status" value="1"/>
</dbReference>
<keyword evidence="4" id="KW-1185">Reference proteome</keyword>
<dbReference type="Pfam" id="PF19572">
    <property type="entry name" value="PorV"/>
    <property type="match status" value="1"/>
</dbReference>
<dbReference type="AlphaFoldDB" id="A0A2T7BK72"/>
<dbReference type="Gene3D" id="2.40.160.60">
    <property type="entry name" value="Outer membrane protein transport protein (OMPP1/FadL/TodX)"/>
    <property type="match status" value="1"/>
</dbReference>
<dbReference type="InterPro" id="IPR047799">
    <property type="entry name" value="T9SS_OM_PorV"/>
</dbReference>
<protein>
    <recommendedName>
        <fullName evidence="2">Type IX secretion system protein PorV domain-containing protein</fullName>
    </recommendedName>
</protein>
<dbReference type="OrthoDB" id="9758448at2"/>
<evidence type="ECO:0000259" key="2">
    <source>
        <dbReference type="Pfam" id="PF19572"/>
    </source>
</evidence>
<evidence type="ECO:0000313" key="4">
    <source>
        <dbReference type="Proteomes" id="UP000244450"/>
    </source>
</evidence>
<feature type="chain" id="PRO_5015769362" description="Type IX secretion system protein PorV domain-containing protein" evidence="1">
    <location>
        <begin position="22"/>
        <end position="391"/>
    </location>
</feature>
<sequence>MIRKVTLSLVFTSFFILGLNAVSDAQVANPGQTDGRTGENIINTAVPFLRISPDARSGAMGDAGIALSPDVNATYWNLSKLPFAEENTSVGLTYTPWLRELTNDVFLASLNGYTKLDENQAIGATLRYFSLGNIQFTDWNGTPNGDFHPREYAFDLGYARKLGEEWSIGLAGRYIYSNLANGQTLGGTAIRAGRAVAADVSFFHTKTYDNDNGSQNVWNIGATITNIGTKISYTSSAQYKDFLPTNLGIGTAYTFGLDEFNKITLTLDVNKLMVPTPDSSGDYRNKGVVAGMFSSFGDAPGGFKEELHELMYSGGAEYWYNNTFAVRAGYYSEYKTKGDRKYFTAGVGLKYDIIGASFSYLVPSGNGTQRNPLSNTLRLTLTVNLSRDNGN</sequence>
<dbReference type="RefSeq" id="WP_108684703.1">
    <property type="nucleotide sequence ID" value="NZ_QCYK01000001.1"/>
</dbReference>
<evidence type="ECO:0000256" key="1">
    <source>
        <dbReference type="SAM" id="SignalP"/>
    </source>
</evidence>
<comment type="caution">
    <text evidence="3">The sequence shown here is derived from an EMBL/GenBank/DDBJ whole genome shotgun (WGS) entry which is preliminary data.</text>
</comment>
<reference evidence="3 4" key="1">
    <citation type="submission" date="2018-04" db="EMBL/GenBank/DDBJ databases">
        <title>Chitinophaga fuyangensis sp. nov., isolated from soil in a chemical factory.</title>
        <authorList>
            <person name="Chen K."/>
        </authorList>
    </citation>
    <scope>NUCLEOTIDE SEQUENCE [LARGE SCALE GENOMIC DNA]</scope>
    <source>
        <strain evidence="3 4">LY-1</strain>
    </source>
</reference>
<dbReference type="InterPro" id="IPR045741">
    <property type="entry name" value="PorV"/>
</dbReference>
<feature type="signal peptide" evidence="1">
    <location>
        <begin position="1"/>
        <end position="21"/>
    </location>
</feature>
<accession>A0A2T7BK72</accession>
<name>A0A2T7BK72_9BACT</name>
<proteinExistence type="predicted"/>
<gene>
    <name evidence="3" type="ORF">DCC81_00835</name>
</gene>
<dbReference type="NCBIfam" id="NF033710">
    <property type="entry name" value="T9SS_OM_PorV"/>
    <property type="match status" value="1"/>
</dbReference>